<evidence type="ECO:0000313" key="2">
    <source>
        <dbReference type="Proteomes" id="UP000325787"/>
    </source>
</evidence>
<proteinExistence type="predicted"/>
<sequence length="153" mass="17222">MSAWIVSSSHIDVLVHALAQYGVVPSDLGAVGFRELGQRLWHENHKSVNHRYREDTSTPRYELRTTEATLDPIVVLKAVTCFNYQSCEHPGWPDSEAHDLMHTLRTAILERHPDLGERVAGPDGETDRYTTLPTYDRAPWGIESLDQAISVSS</sequence>
<keyword evidence="2" id="KW-1185">Reference proteome</keyword>
<dbReference type="OrthoDB" id="4578443at2"/>
<dbReference type="Proteomes" id="UP000325787">
    <property type="component" value="Chromosome"/>
</dbReference>
<dbReference type="AlphaFoldDB" id="A0A5Q0H2X6"/>
<protein>
    <submittedName>
        <fullName evidence="1">Uncharacterized protein</fullName>
    </submittedName>
</protein>
<organism evidence="1 2">
    <name type="scientific">Saccharothrix syringae</name>
    <name type="common">Nocardiopsis syringae</name>
    <dbReference type="NCBI Taxonomy" id="103733"/>
    <lineage>
        <taxon>Bacteria</taxon>
        <taxon>Bacillati</taxon>
        <taxon>Actinomycetota</taxon>
        <taxon>Actinomycetes</taxon>
        <taxon>Pseudonocardiales</taxon>
        <taxon>Pseudonocardiaceae</taxon>
        <taxon>Saccharothrix</taxon>
    </lineage>
</organism>
<dbReference type="EMBL" id="CP034550">
    <property type="protein sequence ID" value="QFZ20551.1"/>
    <property type="molecule type" value="Genomic_DNA"/>
</dbReference>
<accession>A0A5Q0H2X6</accession>
<evidence type="ECO:0000313" key="1">
    <source>
        <dbReference type="EMBL" id="QFZ20551.1"/>
    </source>
</evidence>
<reference evidence="2" key="1">
    <citation type="journal article" date="2021" name="Curr. Microbiol.">
        <title>Complete genome of nocamycin-producing strain Saccharothrix syringae NRRL B-16468 reveals the biosynthetic potential for secondary metabolites.</title>
        <authorList>
            <person name="Mo X."/>
            <person name="Yang S."/>
        </authorList>
    </citation>
    <scope>NUCLEOTIDE SEQUENCE [LARGE SCALE GENOMIC DNA]</scope>
    <source>
        <strain evidence="2">ATCC 51364 / DSM 43886 / JCM 6844 / KCTC 9398 / NBRC 14523 / NRRL B-16468 / INA 2240</strain>
    </source>
</reference>
<dbReference type="KEGG" id="ssyi:EKG83_26880"/>
<gene>
    <name evidence="1" type="ORF">EKG83_26880</name>
</gene>
<name>A0A5Q0H2X6_SACSY</name>
<dbReference type="RefSeq" id="WP_033435679.1">
    <property type="nucleotide sequence ID" value="NZ_CP034550.1"/>
</dbReference>